<dbReference type="Gene3D" id="3.40.50.1820">
    <property type="entry name" value="alpha/beta hydrolase"/>
    <property type="match status" value="1"/>
</dbReference>
<reference evidence="2 3" key="1">
    <citation type="submission" date="2019-04" db="EMBL/GenBank/DDBJ databases">
        <title>Streptomyces lasaliensis sp. nov., an Actinomycete isolated from soil which produces the polyether antibiotic lasalocid.</title>
        <authorList>
            <person name="Erwin G."/>
            <person name="Haber C."/>
        </authorList>
    </citation>
    <scope>NUCLEOTIDE SEQUENCE [LARGE SCALE GENOMIC DNA]</scope>
    <source>
        <strain evidence="2 3">X-537</strain>
    </source>
</reference>
<keyword evidence="2" id="KW-0378">Hydrolase</keyword>
<dbReference type="Proteomes" id="UP000305929">
    <property type="component" value="Unassembled WGS sequence"/>
</dbReference>
<evidence type="ECO:0000313" key="3">
    <source>
        <dbReference type="Proteomes" id="UP000305929"/>
    </source>
</evidence>
<keyword evidence="3" id="KW-1185">Reference proteome</keyword>
<accession>A0A4V6AUK8</accession>
<organism evidence="2 3">
    <name type="scientific">Streptomyces lasalocidi</name>
    <name type="common">Streptomyces lasaliensis</name>
    <dbReference type="NCBI Taxonomy" id="324833"/>
    <lineage>
        <taxon>Bacteria</taxon>
        <taxon>Bacillati</taxon>
        <taxon>Actinomycetota</taxon>
        <taxon>Actinomycetes</taxon>
        <taxon>Kitasatosporales</taxon>
        <taxon>Streptomycetaceae</taxon>
        <taxon>Streptomyces</taxon>
    </lineage>
</organism>
<dbReference type="InterPro" id="IPR050266">
    <property type="entry name" value="AB_hydrolase_sf"/>
</dbReference>
<dbReference type="SUPFAM" id="SSF53474">
    <property type="entry name" value="alpha/beta-Hydrolases"/>
    <property type="match status" value="1"/>
</dbReference>
<dbReference type="PRINTS" id="PR00111">
    <property type="entry name" value="ABHYDROLASE"/>
</dbReference>
<evidence type="ECO:0000259" key="1">
    <source>
        <dbReference type="Pfam" id="PF00561"/>
    </source>
</evidence>
<dbReference type="OrthoDB" id="3601922at2"/>
<dbReference type="InterPro" id="IPR029058">
    <property type="entry name" value="AB_hydrolase_fold"/>
</dbReference>
<feature type="domain" description="AB hydrolase-1" evidence="1">
    <location>
        <begin position="30"/>
        <end position="260"/>
    </location>
</feature>
<dbReference type="RefSeq" id="WP_137311458.1">
    <property type="nucleotide sequence ID" value="NZ_SZNQ01000003.1"/>
</dbReference>
<dbReference type="PANTHER" id="PTHR43798">
    <property type="entry name" value="MONOACYLGLYCEROL LIPASE"/>
    <property type="match status" value="1"/>
</dbReference>
<dbReference type="EMBL" id="SZNQ01000003">
    <property type="protein sequence ID" value="TKS96362.1"/>
    <property type="molecule type" value="Genomic_DNA"/>
</dbReference>
<evidence type="ECO:0000313" key="2">
    <source>
        <dbReference type="EMBL" id="TKS96362.1"/>
    </source>
</evidence>
<gene>
    <name evidence="2" type="ORF">E4U91_37485</name>
</gene>
<dbReference type="GO" id="GO:0016020">
    <property type="term" value="C:membrane"/>
    <property type="evidence" value="ECO:0007669"/>
    <property type="project" value="TreeGrafter"/>
</dbReference>
<sequence>MTEEHIRTLSVLGVSYTYRVLRPSAPTMEPVILLGGVLQGMYDWGYLESTVTAKATMVTVDLPSVDPGSLPEDRDDVDTLCDGLAGIIADLGAARVHLYGYSMGAAVAFRYAQRHPERVARLLIGGVRYQLTARVLSNLRLATDRARAGDAEGFAKLMAADLLCLDDSHHVHRRDLALGYVMRFMRKAARTPHYIDLIASALTSRHHRLTGGLRQVPTLVFSAEHDHLHPLERQQAFAATIEGSQFVTFPDCDHMLPLQRPEAVASLVASFLIRE</sequence>
<proteinExistence type="predicted"/>
<comment type="caution">
    <text evidence="2">The sequence shown here is derived from an EMBL/GenBank/DDBJ whole genome shotgun (WGS) entry which is preliminary data.</text>
</comment>
<protein>
    <submittedName>
        <fullName evidence="2">Alpha/beta hydrolase</fullName>
    </submittedName>
</protein>
<dbReference type="Pfam" id="PF00561">
    <property type="entry name" value="Abhydrolase_1"/>
    <property type="match status" value="1"/>
</dbReference>
<dbReference type="AlphaFoldDB" id="A0A4V6AUK8"/>
<name>A0A4V6AUK8_STRLS</name>
<dbReference type="GO" id="GO:0016787">
    <property type="term" value="F:hydrolase activity"/>
    <property type="evidence" value="ECO:0007669"/>
    <property type="project" value="UniProtKB-KW"/>
</dbReference>
<dbReference type="InterPro" id="IPR000073">
    <property type="entry name" value="AB_hydrolase_1"/>
</dbReference>
<dbReference type="PANTHER" id="PTHR43798:SF33">
    <property type="entry name" value="HYDROLASE, PUTATIVE (AFU_ORTHOLOGUE AFUA_2G14860)-RELATED"/>
    <property type="match status" value="1"/>
</dbReference>